<evidence type="ECO:0000313" key="3">
    <source>
        <dbReference type="Proteomes" id="UP000007115"/>
    </source>
</evidence>
<sequence>MPSEYAGGIPSPEDNTAISKFPLPLSRLYLLDCLSLNEVVDVPPARMWGWLLYANMCLSVLVLLPGSQQQLFSWVPMVTFGILLSWGLTGIPLVLIHSQHLLTNQDQQTPVLPLYQPQDND</sequence>
<dbReference type="InParanoid" id="G9NAX0"/>
<dbReference type="Proteomes" id="UP000007115">
    <property type="component" value="Unassembled WGS sequence"/>
</dbReference>
<evidence type="ECO:0000256" key="1">
    <source>
        <dbReference type="SAM" id="Phobius"/>
    </source>
</evidence>
<dbReference type="VEuPathDB" id="FungiDB:TRIVIDRAFT_206639"/>
<evidence type="ECO:0000313" key="2">
    <source>
        <dbReference type="EMBL" id="EHK15980.1"/>
    </source>
</evidence>
<feature type="transmembrane region" description="Helical" evidence="1">
    <location>
        <begin position="47"/>
        <end position="64"/>
    </location>
</feature>
<keyword evidence="3" id="KW-1185">Reference proteome</keyword>
<comment type="caution">
    <text evidence="2">The sequence shown here is derived from an EMBL/GenBank/DDBJ whole genome shotgun (WGS) entry which is preliminary data.</text>
</comment>
<protein>
    <submittedName>
        <fullName evidence="2">Uncharacterized protein</fullName>
    </submittedName>
</protein>
<organism evidence="2 3">
    <name type="scientific">Hypocrea virens (strain Gv29-8 / FGSC 10586)</name>
    <name type="common">Gliocladium virens</name>
    <name type="synonym">Trichoderma virens</name>
    <dbReference type="NCBI Taxonomy" id="413071"/>
    <lineage>
        <taxon>Eukaryota</taxon>
        <taxon>Fungi</taxon>
        <taxon>Dikarya</taxon>
        <taxon>Ascomycota</taxon>
        <taxon>Pezizomycotina</taxon>
        <taxon>Sordariomycetes</taxon>
        <taxon>Hypocreomycetidae</taxon>
        <taxon>Hypocreales</taxon>
        <taxon>Hypocreaceae</taxon>
        <taxon>Trichoderma</taxon>
    </lineage>
</organism>
<keyword evidence="1" id="KW-1133">Transmembrane helix</keyword>
<dbReference type="AlphaFoldDB" id="G9NAX0"/>
<name>G9NAX0_HYPVG</name>
<dbReference type="HOGENOM" id="CLU_2038404_0_0_1"/>
<dbReference type="RefSeq" id="XP_013950186.1">
    <property type="nucleotide sequence ID" value="XM_014094711.1"/>
</dbReference>
<dbReference type="GeneID" id="25790383"/>
<accession>G9NAX0</accession>
<dbReference type="EMBL" id="ABDF02000091">
    <property type="protein sequence ID" value="EHK15980.1"/>
    <property type="molecule type" value="Genomic_DNA"/>
</dbReference>
<proteinExistence type="predicted"/>
<dbReference type="OrthoDB" id="2017974at2759"/>
<reference evidence="2 3" key="1">
    <citation type="journal article" date="2011" name="Genome Biol.">
        <title>Comparative genome sequence analysis underscores mycoparasitism as the ancestral life style of Trichoderma.</title>
        <authorList>
            <person name="Kubicek C.P."/>
            <person name="Herrera-Estrella A."/>
            <person name="Seidl-Seiboth V."/>
            <person name="Martinez D.A."/>
            <person name="Druzhinina I.S."/>
            <person name="Thon M."/>
            <person name="Zeilinger S."/>
            <person name="Casas-Flores S."/>
            <person name="Horwitz B.A."/>
            <person name="Mukherjee P.K."/>
            <person name="Mukherjee M."/>
            <person name="Kredics L."/>
            <person name="Alcaraz L.D."/>
            <person name="Aerts A."/>
            <person name="Antal Z."/>
            <person name="Atanasova L."/>
            <person name="Cervantes-Badillo M.G."/>
            <person name="Challacombe J."/>
            <person name="Chertkov O."/>
            <person name="McCluskey K."/>
            <person name="Coulpier F."/>
            <person name="Deshpande N."/>
            <person name="von Doehren H."/>
            <person name="Ebbole D.J."/>
            <person name="Esquivel-Naranjo E.U."/>
            <person name="Fekete E."/>
            <person name="Flipphi M."/>
            <person name="Glaser F."/>
            <person name="Gomez-Rodriguez E.Y."/>
            <person name="Gruber S."/>
            <person name="Han C."/>
            <person name="Henrissat B."/>
            <person name="Hermosa R."/>
            <person name="Hernandez-Onate M."/>
            <person name="Karaffa L."/>
            <person name="Kosti I."/>
            <person name="Le Crom S."/>
            <person name="Lindquist E."/>
            <person name="Lucas S."/>
            <person name="Luebeck M."/>
            <person name="Luebeck P.S."/>
            <person name="Margeot A."/>
            <person name="Metz B."/>
            <person name="Misra M."/>
            <person name="Nevalainen H."/>
            <person name="Omann M."/>
            <person name="Packer N."/>
            <person name="Perrone G."/>
            <person name="Uresti-Rivera E.E."/>
            <person name="Salamov A."/>
            <person name="Schmoll M."/>
            <person name="Seiboth B."/>
            <person name="Shapiro H."/>
            <person name="Sukno S."/>
            <person name="Tamayo-Ramos J.A."/>
            <person name="Tisch D."/>
            <person name="Wiest A."/>
            <person name="Wilkinson H.H."/>
            <person name="Zhang M."/>
            <person name="Coutinho P.M."/>
            <person name="Kenerley C.M."/>
            <person name="Monte E."/>
            <person name="Baker S.E."/>
            <person name="Grigoriev I.V."/>
        </authorList>
    </citation>
    <scope>NUCLEOTIDE SEQUENCE [LARGE SCALE GENOMIC DNA]</scope>
    <source>
        <strain evidence="3">Gv29-8 / FGSC 10586</strain>
    </source>
</reference>
<feature type="transmembrane region" description="Helical" evidence="1">
    <location>
        <begin position="71"/>
        <end position="96"/>
    </location>
</feature>
<keyword evidence="1" id="KW-0812">Transmembrane</keyword>
<gene>
    <name evidence="2" type="ORF">TRIVIDRAFT_206639</name>
</gene>
<keyword evidence="1" id="KW-0472">Membrane</keyword>